<evidence type="ECO:0000256" key="3">
    <source>
        <dbReference type="ARBA" id="ARBA00022989"/>
    </source>
</evidence>
<feature type="transmembrane region" description="Helical" evidence="5">
    <location>
        <begin position="219"/>
        <end position="244"/>
    </location>
</feature>
<feature type="transmembrane region" description="Helical" evidence="5">
    <location>
        <begin position="256"/>
        <end position="279"/>
    </location>
</feature>
<dbReference type="EMBL" id="CM001487">
    <property type="protein sequence ID" value="EIM58141.1"/>
    <property type="molecule type" value="Genomic_DNA"/>
</dbReference>
<dbReference type="AlphaFoldDB" id="I5AWG8"/>
<evidence type="ECO:0000256" key="2">
    <source>
        <dbReference type="ARBA" id="ARBA00022692"/>
    </source>
</evidence>
<dbReference type="InterPro" id="IPR002657">
    <property type="entry name" value="BilAc:Na_symport/Acr3"/>
</dbReference>
<accession>I5AWG8</accession>
<dbReference type="Gene3D" id="1.20.1530.20">
    <property type="match status" value="1"/>
</dbReference>
<evidence type="ECO:0000256" key="1">
    <source>
        <dbReference type="ARBA" id="ARBA00004141"/>
    </source>
</evidence>
<feature type="transmembrane region" description="Helical" evidence="5">
    <location>
        <begin position="157"/>
        <end position="182"/>
    </location>
</feature>
<feature type="transmembrane region" description="Helical" evidence="5">
    <location>
        <begin position="285"/>
        <end position="304"/>
    </location>
</feature>
<feature type="transmembrane region" description="Helical" evidence="5">
    <location>
        <begin position="7"/>
        <end position="27"/>
    </location>
</feature>
<keyword evidence="3 5" id="KW-1133">Transmembrane helix</keyword>
<evidence type="ECO:0000313" key="7">
    <source>
        <dbReference type="Proteomes" id="UP000005753"/>
    </source>
</evidence>
<dbReference type="PANTHER" id="PTHR10361">
    <property type="entry name" value="SODIUM-BILE ACID COTRANSPORTER"/>
    <property type="match status" value="1"/>
</dbReference>
<dbReference type="GO" id="GO:0016020">
    <property type="term" value="C:membrane"/>
    <property type="evidence" value="ECO:0007669"/>
    <property type="project" value="UniProtKB-SubCell"/>
</dbReference>
<evidence type="ECO:0000313" key="6">
    <source>
        <dbReference type="EMBL" id="EIM58141.1"/>
    </source>
</evidence>
<organism evidence="6 7">
    <name type="scientific">Eubacterium cellulosolvens (strain ATCC 43171 / JCM 9499 / 6)</name>
    <name type="common">Cillobacterium cellulosolvens</name>
    <dbReference type="NCBI Taxonomy" id="633697"/>
    <lineage>
        <taxon>Bacteria</taxon>
        <taxon>Bacillati</taxon>
        <taxon>Bacillota</taxon>
        <taxon>Clostridia</taxon>
        <taxon>Eubacteriales</taxon>
        <taxon>Eubacteriaceae</taxon>
        <taxon>Eubacterium</taxon>
    </lineage>
</organism>
<dbReference type="Proteomes" id="UP000005753">
    <property type="component" value="Chromosome"/>
</dbReference>
<feature type="transmembrane region" description="Helical" evidence="5">
    <location>
        <begin position="99"/>
        <end position="122"/>
    </location>
</feature>
<reference evidence="6 7" key="2">
    <citation type="submission" date="2012-02" db="EMBL/GenBank/DDBJ databases">
        <title>Improved High-Quality Draft sequence of Eubacterium cellulosolvens 6.</title>
        <authorList>
            <consortium name="US DOE Joint Genome Institute"/>
            <person name="Lucas S."/>
            <person name="Han J."/>
            <person name="Lapidus A."/>
            <person name="Cheng J.-F."/>
            <person name="Goodwin L."/>
            <person name="Pitluck S."/>
            <person name="Peters L."/>
            <person name="Mikhailova N."/>
            <person name="Gu W."/>
            <person name="Detter J.C."/>
            <person name="Han C."/>
            <person name="Tapia R."/>
            <person name="Land M."/>
            <person name="Hauser L."/>
            <person name="Kyrpides N."/>
            <person name="Ivanova N."/>
            <person name="Pagani I."/>
            <person name="Johnson E."/>
            <person name="Mukhopadhyay B."/>
            <person name="Anderson I."/>
            <person name="Woyke T."/>
        </authorList>
    </citation>
    <scope>NUCLEOTIDE SEQUENCE [LARGE SCALE GENOMIC DNA]</scope>
    <source>
        <strain evidence="6 7">6</strain>
    </source>
</reference>
<keyword evidence="2 5" id="KW-0812">Transmembrane</keyword>
<feature type="transmembrane region" description="Helical" evidence="5">
    <location>
        <begin position="70"/>
        <end position="93"/>
    </location>
</feature>
<name>I5AWG8_EUBC6</name>
<reference evidence="6 7" key="1">
    <citation type="submission" date="2010-08" db="EMBL/GenBank/DDBJ databases">
        <authorList>
            <consortium name="US DOE Joint Genome Institute (JGI-PGF)"/>
            <person name="Lucas S."/>
            <person name="Copeland A."/>
            <person name="Lapidus A."/>
            <person name="Cheng J.-F."/>
            <person name="Bruce D."/>
            <person name="Goodwin L."/>
            <person name="Pitluck S."/>
            <person name="Land M.L."/>
            <person name="Hauser L."/>
            <person name="Chang Y.-J."/>
            <person name="Anderson I.J."/>
            <person name="Johnson E."/>
            <person name="Mulhopadhyay B."/>
            <person name="Kyrpides N."/>
            <person name="Woyke T.J."/>
        </authorList>
    </citation>
    <scope>NUCLEOTIDE SEQUENCE [LARGE SCALE GENOMIC DNA]</scope>
    <source>
        <strain evidence="6 7">6</strain>
    </source>
</reference>
<comment type="subcellular location">
    <subcellularLocation>
        <location evidence="1">Membrane</location>
        <topology evidence="1">Multi-pass membrane protein</topology>
    </subcellularLocation>
</comment>
<feature type="transmembrane region" description="Helical" evidence="5">
    <location>
        <begin position="194"/>
        <end position="213"/>
    </location>
</feature>
<dbReference type="HOGENOM" id="CLU_034788_1_1_9"/>
<dbReference type="Pfam" id="PF01758">
    <property type="entry name" value="SBF"/>
    <property type="match status" value="1"/>
</dbReference>
<dbReference type="PANTHER" id="PTHR10361:SF28">
    <property type="entry name" value="P3 PROTEIN-RELATED"/>
    <property type="match status" value="1"/>
</dbReference>
<feature type="transmembrane region" description="Helical" evidence="5">
    <location>
        <begin position="129"/>
        <end position="151"/>
    </location>
</feature>
<feature type="transmembrane region" description="Helical" evidence="5">
    <location>
        <begin position="39"/>
        <end position="58"/>
    </location>
</feature>
<evidence type="ECO:0000256" key="4">
    <source>
        <dbReference type="ARBA" id="ARBA00023136"/>
    </source>
</evidence>
<keyword evidence="4 5" id="KW-0472">Membrane</keyword>
<dbReference type="eggNOG" id="COG0385">
    <property type="taxonomic scope" value="Bacteria"/>
</dbReference>
<dbReference type="OrthoDB" id="9806785at2"/>
<dbReference type="STRING" id="633697.EubceDRAFT1_2415"/>
<proteinExistence type="predicted"/>
<dbReference type="InterPro" id="IPR004710">
    <property type="entry name" value="Bilac:Na_transpt"/>
</dbReference>
<protein>
    <submittedName>
        <fullName evidence="6">Putative Na+-dependent transporter</fullName>
    </submittedName>
</protein>
<dbReference type="InterPro" id="IPR038770">
    <property type="entry name" value="Na+/solute_symporter_sf"/>
</dbReference>
<gene>
    <name evidence="6" type="ORF">EubceDRAFT1_2415</name>
</gene>
<sequence>MKKIGKIATFLSTNIGLIIIICSAIAFWKPETISWATQYTTIFLGVAMFGMGLTIKPADFKAILQRPKGILLGALAQFTIMPLVAFFLCKVLHLPTDIAVGVILVGCCPGGTASNVITYIAGGDVALSVGMTIVSTLLAPILTPALTYGLAGAWVEVSFLAMVLSVVKVVLIPVLIGIVLNAIFSKWVEAVKPVLPLISVVAIVMIIAGIVAVNKEKLLTTGLLTLTVVILHNVFGMALGFVVAKVFKFNYEQTTAIAIEVGMQNSGLAVSLATANFAANPLATLPGAIFSVWHNIAGSIFASVRRRKKNPVSPAENVAVEA</sequence>
<keyword evidence="7" id="KW-1185">Reference proteome</keyword>
<evidence type="ECO:0000256" key="5">
    <source>
        <dbReference type="SAM" id="Phobius"/>
    </source>
</evidence>